<keyword evidence="7" id="KW-0663">Pyridoxal phosphate</keyword>
<dbReference type="GO" id="GO:0030170">
    <property type="term" value="F:pyridoxal phosphate binding"/>
    <property type="evidence" value="ECO:0007669"/>
    <property type="project" value="InterPro"/>
</dbReference>
<dbReference type="FunFam" id="3.40.640.10:FF:000066">
    <property type="entry name" value="Aspartate aminotransferase"/>
    <property type="match status" value="1"/>
</dbReference>
<sequence>MAVAVKKKSFLDGIPDAPPDPILSLRTLYEEDPAEKKLNVSVGAYRTDEGKSYVLPVVKEVEAMMLDDPSLNHEYLPVEGLKEFRDATAKLAFGEDSLAIREGRCVTVQALSGTGALRVGLEFLSRFYTPGAKVFVPEQSWPLHRRIPPLSGMGEVELYRYFNADTKGVDFTGLVEDISNAPDGSIIVLHPCAHNPTGADLNFDEWKQLCTVIAEKGHLPFFDAAYQGFATGDLIRDRFALEYFASQGIELMLSQSYAKNMGLYGERTGALSVIVSDNSIVDRVLVQLKQVIRPMYSSPPAHGARIAATILNNPVLFDKWNGELKLMSGRILEMRTALKLALQKLQTPGNWDFLEKQIGMFSYTGLTGPEVDFIQEKYHIYMMRNGRISMAGLTTSTVDYLAGAMHDAVLNAPKGHL</sequence>
<dbReference type="GO" id="GO:0006520">
    <property type="term" value="P:amino acid metabolic process"/>
    <property type="evidence" value="ECO:0007669"/>
    <property type="project" value="InterPro"/>
</dbReference>
<comment type="subunit">
    <text evidence="3">Homodimer.</text>
</comment>
<dbReference type="Pfam" id="PF00155">
    <property type="entry name" value="Aminotran_1_2"/>
    <property type="match status" value="1"/>
</dbReference>
<dbReference type="EMBL" id="HBHW01004662">
    <property type="protein sequence ID" value="CAE0035483.1"/>
    <property type="molecule type" value="Transcribed_RNA"/>
</dbReference>
<dbReference type="Gene3D" id="3.40.640.10">
    <property type="entry name" value="Type I PLP-dependent aspartate aminotransferase-like (Major domain)"/>
    <property type="match status" value="1"/>
</dbReference>
<dbReference type="EC" id="2.6.1.1" evidence="4"/>
<feature type="domain" description="Aminotransferase class I/classII large" evidence="9">
    <location>
        <begin position="36"/>
        <end position="404"/>
    </location>
</feature>
<evidence type="ECO:0000259" key="9">
    <source>
        <dbReference type="Pfam" id="PF00155"/>
    </source>
</evidence>
<dbReference type="InterPro" id="IPR004839">
    <property type="entry name" value="Aminotransferase_I/II_large"/>
</dbReference>
<dbReference type="GO" id="GO:0004069">
    <property type="term" value="F:L-aspartate:2-oxoglutarate aminotransferase activity"/>
    <property type="evidence" value="ECO:0007669"/>
    <property type="project" value="UniProtKB-EC"/>
</dbReference>
<dbReference type="SUPFAM" id="SSF53383">
    <property type="entry name" value="PLP-dependent transferases"/>
    <property type="match status" value="1"/>
</dbReference>
<gene>
    <name evidence="10" type="ORF">RMAR00112_LOCUS3429</name>
    <name evidence="11" type="ORF">RMAR00112_LOCUS3434</name>
</gene>
<dbReference type="InterPro" id="IPR015424">
    <property type="entry name" value="PyrdxlP-dep_Trfase"/>
</dbReference>
<evidence type="ECO:0000256" key="5">
    <source>
        <dbReference type="ARBA" id="ARBA00022576"/>
    </source>
</evidence>
<dbReference type="InterPro" id="IPR000796">
    <property type="entry name" value="Asp_trans"/>
</dbReference>
<dbReference type="FunFam" id="3.90.1150.10:FF:000001">
    <property type="entry name" value="Aspartate aminotransferase"/>
    <property type="match status" value="1"/>
</dbReference>
<comment type="cofactor">
    <cofactor evidence="1">
        <name>pyridoxal 5'-phosphate</name>
        <dbReference type="ChEBI" id="CHEBI:597326"/>
    </cofactor>
</comment>
<keyword evidence="5" id="KW-0032">Aminotransferase</keyword>
<dbReference type="EMBL" id="HBHW01004667">
    <property type="protein sequence ID" value="CAE0035488.1"/>
    <property type="molecule type" value="Transcribed_RNA"/>
</dbReference>
<comment type="similarity">
    <text evidence="2">Belongs to the class-I pyridoxal-phosphate-dependent aminotransferase family.</text>
</comment>
<proteinExistence type="inferred from homology"/>
<evidence type="ECO:0000256" key="2">
    <source>
        <dbReference type="ARBA" id="ARBA00007441"/>
    </source>
</evidence>
<evidence type="ECO:0000256" key="8">
    <source>
        <dbReference type="ARBA" id="ARBA00030923"/>
    </source>
</evidence>
<dbReference type="PRINTS" id="PR00799">
    <property type="entry name" value="TRANSAMINASE"/>
</dbReference>
<reference evidence="10" key="1">
    <citation type="submission" date="2021-01" db="EMBL/GenBank/DDBJ databases">
        <authorList>
            <person name="Corre E."/>
            <person name="Pelletier E."/>
            <person name="Niang G."/>
            <person name="Scheremetjew M."/>
            <person name="Finn R."/>
            <person name="Kale V."/>
            <person name="Holt S."/>
            <person name="Cochrane G."/>
            <person name="Meng A."/>
            <person name="Brown T."/>
            <person name="Cohen L."/>
        </authorList>
    </citation>
    <scope>NUCLEOTIDE SEQUENCE</scope>
    <source>
        <strain evidence="10">CCMP 769</strain>
    </source>
</reference>
<protein>
    <recommendedName>
        <fullName evidence="4">aspartate transaminase</fullName>
        <ecNumber evidence="4">2.6.1.1</ecNumber>
    </recommendedName>
    <alternativeName>
        <fullName evidence="8">Transaminase A</fullName>
    </alternativeName>
</protein>
<dbReference type="PANTHER" id="PTHR11879:SF55">
    <property type="entry name" value="GLUTAMATE OXALOACETATE TRANSAMINASE 1, ISOFORM B"/>
    <property type="match status" value="1"/>
</dbReference>
<dbReference type="CDD" id="cd00609">
    <property type="entry name" value="AAT_like"/>
    <property type="match status" value="1"/>
</dbReference>
<evidence type="ECO:0000313" key="10">
    <source>
        <dbReference type="EMBL" id="CAE0035483.1"/>
    </source>
</evidence>
<organism evidence="10">
    <name type="scientific">Rhodosorus marinus</name>
    <dbReference type="NCBI Taxonomy" id="101924"/>
    <lineage>
        <taxon>Eukaryota</taxon>
        <taxon>Rhodophyta</taxon>
        <taxon>Stylonematophyceae</taxon>
        <taxon>Stylonematales</taxon>
        <taxon>Stylonemataceae</taxon>
        <taxon>Rhodosorus</taxon>
    </lineage>
</organism>
<dbReference type="PANTHER" id="PTHR11879">
    <property type="entry name" value="ASPARTATE AMINOTRANSFERASE"/>
    <property type="match status" value="1"/>
</dbReference>
<keyword evidence="6" id="KW-0808">Transferase</keyword>
<dbReference type="InterPro" id="IPR015421">
    <property type="entry name" value="PyrdxlP-dep_Trfase_major"/>
</dbReference>
<dbReference type="NCBIfam" id="NF006719">
    <property type="entry name" value="PRK09257.1"/>
    <property type="match status" value="1"/>
</dbReference>
<dbReference type="AlphaFoldDB" id="A0A7S2ZCB3"/>
<evidence type="ECO:0000256" key="7">
    <source>
        <dbReference type="ARBA" id="ARBA00022898"/>
    </source>
</evidence>
<accession>A0A7S2ZCB3</accession>
<dbReference type="Gene3D" id="3.90.1150.10">
    <property type="entry name" value="Aspartate Aminotransferase, domain 1"/>
    <property type="match status" value="1"/>
</dbReference>
<name>A0A7S2ZCB3_9RHOD</name>
<evidence type="ECO:0000256" key="4">
    <source>
        <dbReference type="ARBA" id="ARBA00012753"/>
    </source>
</evidence>
<evidence type="ECO:0000256" key="3">
    <source>
        <dbReference type="ARBA" id="ARBA00011738"/>
    </source>
</evidence>
<evidence type="ECO:0000256" key="1">
    <source>
        <dbReference type="ARBA" id="ARBA00001933"/>
    </source>
</evidence>
<dbReference type="InterPro" id="IPR015422">
    <property type="entry name" value="PyrdxlP-dep_Trfase_small"/>
</dbReference>
<evidence type="ECO:0000313" key="11">
    <source>
        <dbReference type="EMBL" id="CAE0035488.1"/>
    </source>
</evidence>
<evidence type="ECO:0000256" key="6">
    <source>
        <dbReference type="ARBA" id="ARBA00022679"/>
    </source>
</evidence>